<keyword evidence="2" id="KW-1185">Reference proteome</keyword>
<accession>A0A5B7CK61</accession>
<evidence type="ECO:0000313" key="2">
    <source>
        <dbReference type="Proteomes" id="UP000324222"/>
    </source>
</evidence>
<reference evidence="1 2" key="1">
    <citation type="submission" date="2019-05" db="EMBL/GenBank/DDBJ databases">
        <title>Another draft genome of Portunus trituberculatus and its Hox gene families provides insights of decapod evolution.</title>
        <authorList>
            <person name="Jeong J.-H."/>
            <person name="Song I."/>
            <person name="Kim S."/>
            <person name="Choi T."/>
            <person name="Kim D."/>
            <person name="Ryu S."/>
            <person name="Kim W."/>
        </authorList>
    </citation>
    <scope>NUCLEOTIDE SEQUENCE [LARGE SCALE GENOMIC DNA]</scope>
    <source>
        <tissue evidence="1">Muscle</tissue>
    </source>
</reference>
<organism evidence="1 2">
    <name type="scientific">Portunus trituberculatus</name>
    <name type="common">Swimming crab</name>
    <name type="synonym">Neptunus trituberculatus</name>
    <dbReference type="NCBI Taxonomy" id="210409"/>
    <lineage>
        <taxon>Eukaryota</taxon>
        <taxon>Metazoa</taxon>
        <taxon>Ecdysozoa</taxon>
        <taxon>Arthropoda</taxon>
        <taxon>Crustacea</taxon>
        <taxon>Multicrustacea</taxon>
        <taxon>Malacostraca</taxon>
        <taxon>Eumalacostraca</taxon>
        <taxon>Eucarida</taxon>
        <taxon>Decapoda</taxon>
        <taxon>Pleocyemata</taxon>
        <taxon>Brachyura</taxon>
        <taxon>Eubrachyura</taxon>
        <taxon>Portunoidea</taxon>
        <taxon>Portunidae</taxon>
        <taxon>Portuninae</taxon>
        <taxon>Portunus</taxon>
    </lineage>
</organism>
<dbReference type="Proteomes" id="UP000324222">
    <property type="component" value="Unassembled WGS sequence"/>
</dbReference>
<proteinExistence type="predicted"/>
<dbReference type="AlphaFoldDB" id="A0A5B7CK61"/>
<dbReference type="EMBL" id="VSRR010000073">
    <property type="protein sequence ID" value="MPC09518.1"/>
    <property type="molecule type" value="Genomic_DNA"/>
</dbReference>
<protein>
    <submittedName>
        <fullName evidence="1">Uncharacterized protein</fullName>
    </submittedName>
</protein>
<gene>
    <name evidence="1" type="ORF">E2C01_002132</name>
</gene>
<evidence type="ECO:0000313" key="1">
    <source>
        <dbReference type="EMBL" id="MPC09518.1"/>
    </source>
</evidence>
<name>A0A5B7CK61_PORTR</name>
<comment type="caution">
    <text evidence="1">The sequence shown here is derived from an EMBL/GenBank/DDBJ whole genome shotgun (WGS) entry which is preliminary data.</text>
</comment>
<sequence length="70" mass="7498">MSLGGAGRWRRRRANGVGQGGVFHLSTAWRVSAAFTDLEGTWQGRPCLCLPLLSPTRNEGGSVREVEGGD</sequence>